<evidence type="ECO:0000313" key="1">
    <source>
        <dbReference type="EMBL" id="KAF3336393.1"/>
    </source>
</evidence>
<name>A0A833RB48_9POAL</name>
<protein>
    <submittedName>
        <fullName evidence="1">Uncharacterized protein</fullName>
    </submittedName>
</protein>
<comment type="caution">
    <text evidence="1">The sequence shown here is derived from an EMBL/GenBank/DDBJ whole genome shotgun (WGS) entry which is preliminary data.</text>
</comment>
<sequence length="87" mass="9977">MVSLEVEEEGEEYEITAKEAPKELEEGGQNTIDELTEINLGSKETPRPTFISASLPDDMKERVTKLLREYIDCFAWSYHEMPGLDPR</sequence>
<accession>A0A833RB48</accession>
<proteinExistence type="predicted"/>
<organism evidence="1 2">
    <name type="scientific">Carex littledalei</name>
    <dbReference type="NCBI Taxonomy" id="544730"/>
    <lineage>
        <taxon>Eukaryota</taxon>
        <taxon>Viridiplantae</taxon>
        <taxon>Streptophyta</taxon>
        <taxon>Embryophyta</taxon>
        <taxon>Tracheophyta</taxon>
        <taxon>Spermatophyta</taxon>
        <taxon>Magnoliopsida</taxon>
        <taxon>Liliopsida</taxon>
        <taxon>Poales</taxon>
        <taxon>Cyperaceae</taxon>
        <taxon>Cyperoideae</taxon>
        <taxon>Cariceae</taxon>
        <taxon>Carex</taxon>
        <taxon>Carex subgen. Euthyceras</taxon>
    </lineage>
</organism>
<gene>
    <name evidence="1" type="ORF">FCM35_KLT18979</name>
</gene>
<keyword evidence="2" id="KW-1185">Reference proteome</keyword>
<dbReference type="OrthoDB" id="1937476at2759"/>
<dbReference type="AlphaFoldDB" id="A0A833RB48"/>
<dbReference type="EMBL" id="SWLB01000007">
    <property type="protein sequence ID" value="KAF3336393.1"/>
    <property type="molecule type" value="Genomic_DNA"/>
</dbReference>
<evidence type="ECO:0000313" key="2">
    <source>
        <dbReference type="Proteomes" id="UP000623129"/>
    </source>
</evidence>
<dbReference type="Proteomes" id="UP000623129">
    <property type="component" value="Unassembled WGS sequence"/>
</dbReference>
<reference evidence="1" key="1">
    <citation type="submission" date="2020-01" db="EMBL/GenBank/DDBJ databases">
        <title>Genome sequence of Kobresia littledalei, the first chromosome-level genome in the family Cyperaceae.</title>
        <authorList>
            <person name="Qu G."/>
        </authorList>
    </citation>
    <scope>NUCLEOTIDE SEQUENCE</scope>
    <source>
        <strain evidence="1">C.B.Clarke</strain>
        <tissue evidence="1">Leaf</tissue>
    </source>
</reference>